<keyword evidence="2" id="KW-0808">Transferase</keyword>
<dbReference type="InterPro" id="IPR029044">
    <property type="entry name" value="Nucleotide-diphossugar_trans"/>
</dbReference>
<dbReference type="RefSeq" id="WP_320500762.1">
    <property type="nucleotide sequence ID" value="NZ_JAXCLX010000001.1"/>
</dbReference>
<proteinExistence type="predicted"/>
<keyword evidence="2" id="KW-0328">Glycosyltransferase</keyword>
<dbReference type="SUPFAM" id="SSF53448">
    <property type="entry name" value="Nucleotide-diphospho-sugar transferases"/>
    <property type="match status" value="1"/>
</dbReference>
<dbReference type="InterPro" id="IPR050834">
    <property type="entry name" value="Glycosyltransf_2"/>
</dbReference>
<dbReference type="Gene3D" id="3.90.550.10">
    <property type="entry name" value="Spore Coat Polysaccharide Biosynthesis Protein SpsA, Chain A"/>
    <property type="match status" value="1"/>
</dbReference>
<dbReference type="EC" id="2.4.-.-" evidence="2"/>
<evidence type="ECO:0000259" key="1">
    <source>
        <dbReference type="Pfam" id="PF00535"/>
    </source>
</evidence>
<evidence type="ECO:0000313" key="2">
    <source>
        <dbReference type="EMBL" id="MDY0872340.1"/>
    </source>
</evidence>
<gene>
    <name evidence="2" type="ORF">SMD31_10420</name>
</gene>
<reference evidence="2 3" key="1">
    <citation type="journal article" date="2013" name="Antonie Van Leeuwenhoek">
        <title>Dongia rigui sp. nov., isolated from freshwater of a large wetland in Korea.</title>
        <authorList>
            <person name="Baik K.S."/>
            <person name="Hwang Y.M."/>
            <person name="Choi J.S."/>
            <person name="Kwon J."/>
            <person name="Seong C.N."/>
        </authorList>
    </citation>
    <scope>NUCLEOTIDE SEQUENCE [LARGE SCALE GENOMIC DNA]</scope>
    <source>
        <strain evidence="2 3">04SU4-P</strain>
    </source>
</reference>
<dbReference type="GO" id="GO:0016757">
    <property type="term" value="F:glycosyltransferase activity"/>
    <property type="evidence" value="ECO:0007669"/>
    <property type="project" value="UniProtKB-KW"/>
</dbReference>
<accession>A0ABU5DYI9</accession>
<dbReference type="Proteomes" id="UP001271769">
    <property type="component" value="Unassembled WGS sequence"/>
</dbReference>
<sequence>MSTPVVSIIIAAYRAQGFIADAVQSACAQALREIEIVVAPDEPADYGFLQQIDPRVRVLKGVPKPTGPGPARNRALEHARGRFIALLDADDLFAPDYLSLLVPLADAGGVAFGRTRITDWSGRVVREVGARGGEIGFADFATAFASLHAVVPRDVQRRWQDVLAEDVLFDLESLSLGGGRAPFAGAAVYQLRQRPQSVTRGAMFLDGIGPGYDRLIALVAAGETSIALAHRPSVIEVWRSWQAMNARFVAATAAGDRRDYQRFAADAAAV</sequence>
<dbReference type="PANTHER" id="PTHR43685">
    <property type="entry name" value="GLYCOSYLTRANSFERASE"/>
    <property type="match status" value="1"/>
</dbReference>
<feature type="domain" description="Glycosyltransferase 2-like" evidence="1">
    <location>
        <begin position="7"/>
        <end position="120"/>
    </location>
</feature>
<keyword evidence="3" id="KW-1185">Reference proteome</keyword>
<dbReference type="InterPro" id="IPR001173">
    <property type="entry name" value="Glyco_trans_2-like"/>
</dbReference>
<comment type="caution">
    <text evidence="2">The sequence shown here is derived from an EMBL/GenBank/DDBJ whole genome shotgun (WGS) entry which is preliminary data.</text>
</comment>
<name>A0ABU5DYI9_9PROT</name>
<dbReference type="CDD" id="cd00761">
    <property type="entry name" value="Glyco_tranf_GTA_type"/>
    <property type="match status" value="1"/>
</dbReference>
<evidence type="ECO:0000313" key="3">
    <source>
        <dbReference type="Proteomes" id="UP001271769"/>
    </source>
</evidence>
<protein>
    <submittedName>
        <fullName evidence="2">Glycosyltransferase family 2 protein</fullName>
        <ecNumber evidence="2">2.4.-.-</ecNumber>
    </submittedName>
</protein>
<dbReference type="Pfam" id="PF00535">
    <property type="entry name" value="Glycos_transf_2"/>
    <property type="match status" value="1"/>
</dbReference>
<dbReference type="PANTHER" id="PTHR43685:SF2">
    <property type="entry name" value="GLYCOSYLTRANSFERASE 2-LIKE DOMAIN-CONTAINING PROTEIN"/>
    <property type="match status" value="1"/>
</dbReference>
<organism evidence="2 3">
    <name type="scientific">Dongia rigui</name>
    <dbReference type="NCBI Taxonomy" id="940149"/>
    <lineage>
        <taxon>Bacteria</taxon>
        <taxon>Pseudomonadati</taxon>
        <taxon>Pseudomonadota</taxon>
        <taxon>Alphaproteobacteria</taxon>
        <taxon>Rhodospirillales</taxon>
        <taxon>Dongiaceae</taxon>
        <taxon>Dongia</taxon>
    </lineage>
</organism>
<dbReference type="EMBL" id="JAXCLX010000001">
    <property type="protein sequence ID" value="MDY0872340.1"/>
    <property type="molecule type" value="Genomic_DNA"/>
</dbReference>